<gene>
    <name evidence="1" type="ORF">V1477_002393</name>
</gene>
<name>A0ABD2CWD3_VESMC</name>
<reference evidence="1 2" key="1">
    <citation type="journal article" date="2024" name="Ann. Entomol. Soc. Am.">
        <title>Genomic analyses of the southern and eastern yellowjacket wasps (Hymenoptera: Vespidae) reveal evolutionary signatures of social life.</title>
        <authorList>
            <person name="Catto M.A."/>
            <person name="Caine P.B."/>
            <person name="Orr S.E."/>
            <person name="Hunt B.G."/>
            <person name="Goodisman M.A.D."/>
        </authorList>
    </citation>
    <scope>NUCLEOTIDE SEQUENCE [LARGE SCALE GENOMIC DNA]</scope>
    <source>
        <strain evidence="1">232</strain>
        <tissue evidence="1">Head and thorax</tissue>
    </source>
</reference>
<sequence>MKLDTCILPFFFRILNPPAARQSGLHFRNADDDATVRKMKQVRGTRDAWILVFGVHIVFQMILERSQHDIPAQISTLSSKNRPHRSLDTKEDLQSYEYEAAAGRILVVAADTK</sequence>
<accession>A0ABD2CWD3</accession>
<evidence type="ECO:0000313" key="2">
    <source>
        <dbReference type="Proteomes" id="UP001607303"/>
    </source>
</evidence>
<keyword evidence="2" id="KW-1185">Reference proteome</keyword>
<comment type="caution">
    <text evidence="1">The sequence shown here is derived from an EMBL/GenBank/DDBJ whole genome shotgun (WGS) entry which is preliminary data.</text>
</comment>
<dbReference type="Proteomes" id="UP001607303">
    <property type="component" value="Unassembled WGS sequence"/>
</dbReference>
<proteinExistence type="predicted"/>
<dbReference type="AlphaFoldDB" id="A0ABD2CWD3"/>
<organism evidence="1 2">
    <name type="scientific">Vespula maculifrons</name>
    <name type="common">Eastern yellow jacket</name>
    <name type="synonym">Wasp</name>
    <dbReference type="NCBI Taxonomy" id="7453"/>
    <lineage>
        <taxon>Eukaryota</taxon>
        <taxon>Metazoa</taxon>
        <taxon>Ecdysozoa</taxon>
        <taxon>Arthropoda</taxon>
        <taxon>Hexapoda</taxon>
        <taxon>Insecta</taxon>
        <taxon>Pterygota</taxon>
        <taxon>Neoptera</taxon>
        <taxon>Endopterygota</taxon>
        <taxon>Hymenoptera</taxon>
        <taxon>Apocrita</taxon>
        <taxon>Aculeata</taxon>
        <taxon>Vespoidea</taxon>
        <taxon>Vespidae</taxon>
        <taxon>Vespinae</taxon>
        <taxon>Vespula</taxon>
    </lineage>
</organism>
<evidence type="ECO:0000313" key="1">
    <source>
        <dbReference type="EMBL" id="KAL2749453.1"/>
    </source>
</evidence>
<protein>
    <submittedName>
        <fullName evidence="1">Uncharacterized protein</fullName>
    </submittedName>
</protein>
<dbReference type="EMBL" id="JAYRBN010000027">
    <property type="protein sequence ID" value="KAL2749453.1"/>
    <property type="molecule type" value="Genomic_DNA"/>
</dbReference>